<evidence type="ECO:0000256" key="1">
    <source>
        <dbReference type="ARBA" id="ARBA00009636"/>
    </source>
</evidence>
<accession>A0A087UDW9</accession>
<proteinExistence type="inferred from homology"/>
<dbReference type="OMA" id="RECETCD"/>
<evidence type="ECO:0000313" key="8">
    <source>
        <dbReference type="Proteomes" id="UP000054359"/>
    </source>
</evidence>
<dbReference type="PROSITE" id="PS00227">
    <property type="entry name" value="TUBULIN"/>
    <property type="match status" value="1"/>
</dbReference>
<dbReference type="PANTHER" id="PTHR11588">
    <property type="entry name" value="TUBULIN"/>
    <property type="match status" value="1"/>
</dbReference>
<evidence type="ECO:0000256" key="2">
    <source>
        <dbReference type="ARBA" id="ARBA00022701"/>
    </source>
</evidence>
<evidence type="ECO:0000256" key="5">
    <source>
        <dbReference type="RuleBase" id="RU000352"/>
    </source>
</evidence>
<feature type="domain" description="Tubulin/FtsZ GTPase" evidence="6">
    <location>
        <begin position="18"/>
        <end position="177"/>
    </location>
</feature>
<dbReference type="InterPro" id="IPR017975">
    <property type="entry name" value="Tubulin_CS"/>
</dbReference>
<protein>
    <submittedName>
        <fullName evidence="7">Tubulin epsilon chain</fullName>
    </submittedName>
</protein>
<dbReference type="AlphaFoldDB" id="A0A087UDW9"/>
<dbReference type="GO" id="GO:0005874">
    <property type="term" value="C:microtubule"/>
    <property type="evidence" value="ECO:0007669"/>
    <property type="project" value="UniProtKB-KW"/>
</dbReference>
<dbReference type="OrthoDB" id="1662883at2759"/>
<feature type="non-terminal residue" evidence="7">
    <location>
        <position position="179"/>
    </location>
</feature>
<keyword evidence="8" id="KW-1185">Reference proteome</keyword>
<evidence type="ECO:0000313" key="7">
    <source>
        <dbReference type="EMBL" id="KFM75558.1"/>
    </source>
</evidence>
<dbReference type="SUPFAM" id="SSF52490">
    <property type="entry name" value="Tubulin nucleotide-binding domain-like"/>
    <property type="match status" value="1"/>
</dbReference>
<dbReference type="GO" id="GO:0005525">
    <property type="term" value="F:GTP binding"/>
    <property type="evidence" value="ECO:0007669"/>
    <property type="project" value="UniProtKB-UniRule"/>
</dbReference>
<sequence length="179" mass="19991">MKLEDISNFFKPVDVKNKSNVNILDSVKARAVMIDMEEGVISDILRGPLKKLFDRKQLVTDVSGSGNNWAMGNKFYGSKYHDQLTELFRKEAEECDSLQCFFLLHSMGGGTGSGLGTAVLEYLHDEFLKIPRFVFAVFPSIHDDVVTSPYNTVLANSQLINFADCVIPFENKLTLSGKT</sequence>
<keyword evidence="4 5" id="KW-0342">GTP-binding</keyword>
<dbReference type="PRINTS" id="PR01161">
    <property type="entry name" value="TUBULIN"/>
</dbReference>
<keyword evidence="2 5" id="KW-0493">Microtubule</keyword>
<dbReference type="PRINTS" id="PR01519">
    <property type="entry name" value="EPSLNTUBULIN"/>
</dbReference>
<organism evidence="7 8">
    <name type="scientific">Stegodyphus mimosarum</name>
    <name type="common">African social velvet spider</name>
    <dbReference type="NCBI Taxonomy" id="407821"/>
    <lineage>
        <taxon>Eukaryota</taxon>
        <taxon>Metazoa</taxon>
        <taxon>Ecdysozoa</taxon>
        <taxon>Arthropoda</taxon>
        <taxon>Chelicerata</taxon>
        <taxon>Arachnida</taxon>
        <taxon>Araneae</taxon>
        <taxon>Araneomorphae</taxon>
        <taxon>Entelegynae</taxon>
        <taxon>Eresoidea</taxon>
        <taxon>Eresidae</taxon>
        <taxon>Stegodyphus</taxon>
    </lineage>
</organism>
<evidence type="ECO:0000256" key="4">
    <source>
        <dbReference type="ARBA" id="ARBA00023134"/>
    </source>
</evidence>
<dbReference type="InterPro" id="IPR000217">
    <property type="entry name" value="Tubulin"/>
</dbReference>
<comment type="similarity">
    <text evidence="1 5">Belongs to the tubulin family.</text>
</comment>
<dbReference type="EMBL" id="KK119384">
    <property type="protein sequence ID" value="KFM75558.1"/>
    <property type="molecule type" value="Genomic_DNA"/>
</dbReference>
<reference evidence="7 8" key="1">
    <citation type="submission" date="2013-11" db="EMBL/GenBank/DDBJ databases">
        <title>Genome sequencing of Stegodyphus mimosarum.</title>
        <authorList>
            <person name="Bechsgaard J."/>
        </authorList>
    </citation>
    <scope>NUCLEOTIDE SEQUENCE [LARGE SCALE GENOMIC DNA]</scope>
</reference>
<keyword evidence="3 5" id="KW-0547">Nucleotide-binding</keyword>
<dbReference type="Proteomes" id="UP000054359">
    <property type="component" value="Unassembled WGS sequence"/>
</dbReference>
<dbReference type="Pfam" id="PF00091">
    <property type="entry name" value="Tubulin"/>
    <property type="match status" value="1"/>
</dbReference>
<gene>
    <name evidence="7" type="ORF">X975_18537</name>
</gene>
<dbReference type="GO" id="GO:0007017">
    <property type="term" value="P:microtubule-based process"/>
    <property type="evidence" value="ECO:0007669"/>
    <property type="project" value="InterPro"/>
</dbReference>
<evidence type="ECO:0000256" key="3">
    <source>
        <dbReference type="ARBA" id="ARBA00022741"/>
    </source>
</evidence>
<dbReference type="InterPro" id="IPR003008">
    <property type="entry name" value="Tubulin_FtsZ_GTPase"/>
</dbReference>
<dbReference type="STRING" id="407821.A0A087UDW9"/>
<dbReference type="InterPro" id="IPR004057">
    <property type="entry name" value="Epsilon_tubulin"/>
</dbReference>
<name>A0A087UDW9_STEMI</name>
<dbReference type="InterPro" id="IPR036525">
    <property type="entry name" value="Tubulin/FtsZ_GTPase_sf"/>
</dbReference>
<dbReference type="SMART" id="SM00864">
    <property type="entry name" value="Tubulin"/>
    <property type="match status" value="1"/>
</dbReference>
<evidence type="ECO:0000259" key="6">
    <source>
        <dbReference type="SMART" id="SM00864"/>
    </source>
</evidence>
<dbReference type="Gene3D" id="3.40.50.1440">
    <property type="entry name" value="Tubulin/FtsZ, GTPase domain"/>
    <property type="match status" value="1"/>
</dbReference>